<feature type="region of interest" description="Disordered" evidence="1">
    <location>
        <begin position="149"/>
        <end position="213"/>
    </location>
</feature>
<accession>W5M169</accession>
<evidence type="ECO:0000313" key="4">
    <source>
        <dbReference type="Proteomes" id="UP000018468"/>
    </source>
</evidence>
<dbReference type="PANTHER" id="PTHR21510:SF13">
    <property type="entry name" value="AKNA DOMAIN-CONTAINING PROTEIN"/>
    <property type="match status" value="1"/>
</dbReference>
<name>W5M169_LEPOC</name>
<feature type="domain" description="AKNA" evidence="2">
    <location>
        <begin position="95"/>
        <end position="170"/>
    </location>
</feature>
<dbReference type="eggNOG" id="ENOG502QRSN">
    <property type="taxonomic scope" value="Eukaryota"/>
</dbReference>
<reference evidence="3" key="2">
    <citation type="submission" date="2025-08" db="UniProtKB">
        <authorList>
            <consortium name="Ensembl"/>
        </authorList>
    </citation>
    <scope>IDENTIFICATION</scope>
</reference>
<dbReference type="PANTHER" id="PTHR21510">
    <property type="entry name" value="AKNA DOMAIN-CONTAINING PROTEIN"/>
    <property type="match status" value="1"/>
</dbReference>
<dbReference type="EMBL" id="AHAT01021750">
    <property type="status" value="NOT_ANNOTATED_CDS"/>
    <property type="molecule type" value="Genomic_DNA"/>
</dbReference>
<sequence>MTLTFPQAQRAELGPSADPAPLARLGPGQTGAPSDLQPAQACAPGPGPGPGAGGQLTEALARQAERFRLQIDSFEDLLKTGTLKPYEQMKGLASLQQAQDSLERSYLQAREQQRHLPPQDAGVFDPDREVEGQIFRLGMRLEDLMEQIEQTAQRRPSSPAAAPPSPPPMPDAPPGVHSAPTPHPEVLHCLGAQGPGRRTAAPHLQGSRSKHLSVRSLHVPCSGSLA</sequence>
<organism evidence="3 4">
    <name type="scientific">Lepisosteus oculatus</name>
    <name type="common">Spotted gar</name>
    <dbReference type="NCBI Taxonomy" id="7918"/>
    <lineage>
        <taxon>Eukaryota</taxon>
        <taxon>Metazoa</taxon>
        <taxon>Chordata</taxon>
        <taxon>Craniata</taxon>
        <taxon>Vertebrata</taxon>
        <taxon>Euteleostomi</taxon>
        <taxon>Actinopterygii</taxon>
        <taxon>Neopterygii</taxon>
        <taxon>Holostei</taxon>
        <taxon>Semionotiformes</taxon>
        <taxon>Lepisosteidae</taxon>
        <taxon>Lepisosteus</taxon>
    </lineage>
</organism>
<evidence type="ECO:0000256" key="1">
    <source>
        <dbReference type="SAM" id="MobiDB-lite"/>
    </source>
</evidence>
<dbReference type="HOGENOM" id="CLU_1224414_0_0_1"/>
<dbReference type="GeneTree" id="ENSGT00940000154254"/>
<proteinExistence type="predicted"/>
<dbReference type="KEGG" id="loc:107079810"/>
<dbReference type="InParanoid" id="W5M169"/>
<dbReference type="Bgee" id="ENSLOCG00000001841">
    <property type="expression patterns" value="Expressed in testis and 8 other cell types or tissues"/>
</dbReference>
<feature type="region of interest" description="Disordered" evidence="1">
    <location>
        <begin position="1"/>
        <end position="55"/>
    </location>
</feature>
<keyword evidence="4" id="KW-1185">Reference proteome</keyword>
<dbReference type="Ensembl" id="ENSLOCT00000002131.1">
    <property type="protein sequence ID" value="ENSLOCP00000002126.1"/>
    <property type="gene ID" value="ENSLOCG00000001841.1"/>
</dbReference>
<dbReference type="InterPro" id="IPR052655">
    <property type="entry name" value="AKNA_Centrosome-Trans_reg"/>
</dbReference>
<dbReference type="AlphaFoldDB" id="W5M169"/>
<dbReference type="OrthoDB" id="10035553at2759"/>
<reference evidence="3" key="3">
    <citation type="submission" date="2025-09" db="UniProtKB">
        <authorList>
            <consortium name="Ensembl"/>
        </authorList>
    </citation>
    <scope>IDENTIFICATION</scope>
</reference>
<dbReference type="Proteomes" id="UP000018468">
    <property type="component" value="Linkage group LG21"/>
</dbReference>
<evidence type="ECO:0000259" key="2">
    <source>
        <dbReference type="Pfam" id="PF12443"/>
    </source>
</evidence>
<evidence type="ECO:0000313" key="3">
    <source>
        <dbReference type="Ensembl" id="ENSLOCP00000002126.1"/>
    </source>
</evidence>
<reference evidence="4" key="1">
    <citation type="submission" date="2011-12" db="EMBL/GenBank/DDBJ databases">
        <title>The Draft Genome of Lepisosteus oculatus.</title>
        <authorList>
            <consortium name="The Broad Institute Genome Assembly &amp; Analysis Group"/>
            <consortium name="Computational R&amp;D Group"/>
            <consortium name="and Sequencing Platform"/>
            <person name="Di Palma F."/>
            <person name="Alfoldi J."/>
            <person name="Johnson J."/>
            <person name="Berlin A."/>
            <person name="Gnerre S."/>
            <person name="Jaffe D."/>
            <person name="MacCallum I."/>
            <person name="Young S."/>
            <person name="Walker B.J."/>
            <person name="Lander E.S."/>
            <person name="Lindblad-Toh K."/>
        </authorList>
    </citation>
    <scope>NUCLEOTIDE SEQUENCE [LARGE SCALE GENOMIC DNA]</scope>
</reference>
<feature type="compositionally biased region" description="Pro residues" evidence="1">
    <location>
        <begin position="161"/>
        <end position="173"/>
    </location>
</feature>
<protein>
    <submittedName>
        <fullName evidence="3">AT-hook-containing transcription factor-like</fullName>
    </submittedName>
</protein>
<dbReference type="InterPro" id="IPR022150">
    <property type="entry name" value="AKNA_dom"/>
</dbReference>
<dbReference type="Pfam" id="PF12443">
    <property type="entry name" value="AKNA"/>
    <property type="match status" value="1"/>
</dbReference>